<evidence type="ECO:0000313" key="7">
    <source>
        <dbReference type="Proteomes" id="UP000050961"/>
    </source>
</evidence>
<evidence type="ECO:0000256" key="4">
    <source>
        <dbReference type="ARBA" id="ARBA00022842"/>
    </source>
</evidence>
<dbReference type="PATRIC" id="fig|1423806.3.peg.1861"/>
<dbReference type="PANTHER" id="PTHR20854:SF4">
    <property type="entry name" value="INOSITOL-1-MONOPHOSPHATASE-RELATED"/>
    <property type="match status" value="1"/>
</dbReference>
<name>A0A0R2DM48_9LACO</name>
<dbReference type="GO" id="GO:0006020">
    <property type="term" value="P:inositol metabolic process"/>
    <property type="evidence" value="ECO:0007669"/>
    <property type="project" value="TreeGrafter"/>
</dbReference>
<dbReference type="Pfam" id="PF00459">
    <property type="entry name" value="Inositol_P"/>
    <property type="match status" value="1"/>
</dbReference>
<feature type="binding site" evidence="5">
    <location>
        <position position="93"/>
    </location>
    <ligand>
        <name>Mg(2+)</name>
        <dbReference type="ChEBI" id="CHEBI:18420"/>
        <label>2</label>
    </ligand>
</feature>
<feature type="binding site" evidence="5">
    <location>
        <position position="72"/>
    </location>
    <ligand>
        <name>Mg(2+)</name>
        <dbReference type="ChEBI" id="CHEBI:18420"/>
        <label>1</label>
        <note>catalytic</note>
    </ligand>
</feature>
<dbReference type="PANTHER" id="PTHR20854">
    <property type="entry name" value="INOSITOL MONOPHOSPHATASE"/>
    <property type="match status" value="1"/>
</dbReference>
<organism evidence="6 7">
    <name type="scientific">Liquorilactobacillus sucicola DSM 21376 = JCM 15457</name>
    <dbReference type="NCBI Taxonomy" id="1423806"/>
    <lineage>
        <taxon>Bacteria</taxon>
        <taxon>Bacillati</taxon>
        <taxon>Bacillota</taxon>
        <taxon>Bacilli</taxon>
        <taxon>Lactobacillales</taxon>
        <taxon>Lactobacillaceae</taxon>
        <taxon>Liquorilactobacillus</taxon>
    </lineage>
</organism>
<reference evidence="6 7" key="1">
    <citation type="journal article" date="2015" name="Genome Announc.">
        <title>Expanding the biotechnology potential of lactobacilli through comparative genomics of 213 strains and associated genera.</title>
        <authorList>
            <person name="Sun Z."/>
            <person name="Harris H.M."/>
            <person name="McCann A."/>
            <person name="Guo C."/>
            <person name="Argimon S."/>
            <person name="Zhang W."/>
            <person name="Yang X."/>
            <person name="Jeffery I.B."/>
            <person name="Cooney J.C."/>
            <person name="Kagawa T.F."/>
            <person name="Liu W."/>
            <person name="Song Y."/>
            <person name="Salvetti E."/>
            <person name="Wrobel A."/>
            <person name="Rasinkangas P."/>
            <person name="Parkhill J."/>
            <person name="Rea M.C."/>
            <person name="O'Sullivan O."/>
            <person name="Ritari J."/>
            <person name="Douillard F.P."/>
            <person name="Paul Ross R."/>
            <person name="Yang R."/>
            <person name="Briner A.E."/>
            <person name="Felis G.E."/>
            <person name="de Vos W.M."/>
            <person name="Barrangou R."/>
            <person name="Klaenhammer T.R."/>
            <person name="Caufield P.W."/>
            <person name="Cui Y."/>
            <person name="Zhang H."/>
            <person name="O'Toole P.W."/>
        </authorList>
    </citation>
    <scope>NUCLEOTIDE SEQUENCE [LARGE SCALE GENOMIC DNA]</scope>
    <source>
        <strain evidence="6 7">DSM 21376</strain>
    </source>
</reference>
<keyword evidence="7" id="KW-1185">Reference proteome</keyword>
<dbReference type="SUPFAM" id="SSF56655">
    <property type="entry name" value="Carbohydrate phosphatase"/>
    <property type="match status" value="1"/>
</dbReference>
<comment type="cofactor">
    <cofactor evidence="1 5">
        <name>Mg(2+)</name>
        <dbReference type="ChEBI" id="CHEBI:18420"/>
    </cofactor>
</comment>
<dbReference type="Gene3D" id="3.40.190.80">
    <property type="match status" value="1"/>
</dbReference>
<evidence type="ECO:0000256" key="3">
    <source>
        <dbReference type="ARBA" id="ARBA00022801"/>
    </source>
</evidence>
<evidence type="ECO:0000256" key="2">
    <source>
        <dbReference type="ARBA" id="ARBA00022723"/>
    </source>
</evidence>
<dbReference type="Proteomes" id="UP000050961">
    <property type="component" value="Unassembled WGS sequence"/>
</dbReference>
<dbReference type="InterPro" id="IPR020583">
    <property type="entry name" value="Inositol_monoP_metal-BS"/>
</dbReference>
<evidence type="ECO:0000256" key="1">
    <source>
        <dbReference type="ARBA" id="ARBA00001946"/>
    </source>
</evidence>
<dbReference type="AlphaFoldDB" id="A0A0R2DM48"/>
<accession>A0A0R2DM48</accession>
<comment type="caution">
    <text evidence="6">The sequence shown here is derived from an EMBL/GenBank/DDBJ whole genome shotgun (WGS) entry which is preliminary data.</text>
</comment>
<dbReference type="InterPro" id="IPR000760">
    <property type="entry name" value="Inositol_monophosphatase-like"/>
</dbReference>
<dbReference type="FunFam" id="3.30.540.10:FF:000003">
    <property type="entry name" value="Inositol-1-monophosphatase"/>
    <property type="match status" value="1"/>
</dbReference>
<dbReference type="GO" id="GO:0046872">
    <property type="term" value="F:metal ion binding"/>
    <property type="evidence" value="ECO:0007669"/>
    <property type="project" value="UniProtKB-KW"/>
</dbReference>
<feature type="binding site" evidence="5">
    <location>
        <position position="91"/>
    </location>
    <ligand>
        <name>Mg(2+)</name>
        <dbReference type="ChEBI" id="CHEBI:18420"/>
        <label>1</label>
        <note>catalytic</note>
    </ligand>
</feature>
<dbReference type="eggNOG" id="COG0483">
    <property type="taxonomic scope" value="Bacteria"/>
</dbReference>
<feature type="binding site" evidence="5">
    <location>
        <position position="213"/>
    </location>
    <ligand>
        <name>Mg(2+)</name>
        <dbReference type="ChEBI" id="CHEBI:18420"/>
        <label>1</label>
        <note>catalytic</note>
    </ligand>
</feature>
<dbReference type="EMBL" id="AYZF01000017">
    <property type="protein sequence ID" value="KRN05281.1"/>
    <property type="molecule type" value="Genomic_DNA"/>
</dbReference>
<dbReference type="PROSITE" id="PS00629">
    <property type="entry name" value="IMP_1"/>
    <property type="match status" value="1"/>
</dbReference>
<dbReference type="GO" id="GO:0007165">
    <property type="term" value="P:signal transduction"/>
    <property type="evidence" value="ECO:0007669"/>
    <property type="project" value="TreeGrafter"/>
</dbReference>
<evidence type="ECO:0000256" key="5">
    <source>
        <dbReference type="PIRSR" id="PIRSR600760-2"/>
    </source>
</evidence>
<sequence>MQMLESLEIIDQQVKKWMQEARIKIVSSLDSSLDVTTKSGPNDLVTNIDREVEEFYKTKILEFYPKSGIIGEESSHELDEPQRKKLLWVIDPIDGTMNFVKQKDHFASMIAIYQNGVGVRGYIYDLMQNKLYWGGPNIGVFCNNERLDPPCNQSLDKGLIGIGAPLLIGNYHNLQKAALESSGTRIYGCSGIQFIHVLNGQCAAYISYLRPWDYAAGKVLAETLGLVVKTIDGNPIDMLSSSDVLVATKNAQKDITRIVQSTY</sequence>
<proteinExistence type="predicted"/>
<dbReference type="GO" id="GO:0008934">
    <property type="term" value="F:inositol monophosphate 1-phosphatase activity"/>
    <property type="evidence" value="ECO:0007669"/>
    <property type="project" value="TreeGrafter"/>
</dbReference>
<evidence type="ECO:0000313" key="6">
    <source>
        <dbReference type="EMBL" id="KRN05281.1"/>
    </source>
</evidence>
<feature type="binding site" evidence="5">
    <location>
        <position position="94"/>
    </location>
    <ligand>
        <name>Mg(2+)</name>
        <dbReference type="ChEBI" id="CHEBI:18420"/>
        <label>1</label>
        <note>catalytic</note>
    </ligand>
</feature>
<protein>
    <submittedName>
        <fullName evidence="6">Myo-inositol-1(Or 4)-monophosphatase</fullName>
    </submittedName>
</protein>
<keyword evidence="2 5" id="KW-0479">Metal-binding</keyword>
<dbReference type="CDD" id="cd01637">
    <property type="entry name" value="IMPase_like"/>
    <property type="match status" value="1"/>
</dbReference>
<keyword evidence="4 5" id="KW-0460">Magnesium</keyword>
<gene>
    <name evidence="6" type="ORF">FD15_GL001829</name>
</gene>
<dbReference type="PRINTS" id="PR00377">
    <property type="entry name" value="IMPHPHTASES"/>
</dbReference>
<dbReference type="Gene3D" id="3.30.540.10">
    <property type="entry name" value="Fructose-1,6-Bisphosphatase, subunit A, domain 1"/>
    <property type="match status" value="1"/>
</dbReference>
<dbReference type="STRING" id="1423806.FD15_GL001829"/>
<keyword evidence="3" id="KW-0378">Hydrolase</keyword>